<gene>
    <name evidence="2" type="ORF">EYF80_005708</name>
</gene>
<feature type="compositionally biased region" description="Low complexity" evidence="1">
    <location>
        <begin position="21"/>
        <end position="32"/>
    </location>
</feature>
<keyword evidence="3" id="KW-1185">Reference proteome</keyword>
<dbReference type="AlphaFoldDB" id="A0A4Z2J3S0"/>
<dbReference type="EMBL" id="SRLO01000029">
    <property type="protein sequence ID" value="TNN84102.1"/>
    <property type="molecule type" value="Genomic_DNA"/>
</dbReference>
<proteinExistence type="predicted"/>
<evidence type="ECO:0000313" key="3">
    <source>
        <dbReference type="Proteomes" id="UP000314294"/>
    </source>
</evidence>
<comment type="caution">
    <text evidence="2">The sequence shown here is derived from an EMBL/GenBank/DDBJ whole genome shotgun (WGS) entry which is preliminary data.</text>
</comment>
<accession>A0A4Z2J3S0</accession>
<name>A0A4Z2J3S0_9TELE</name>
<reference evidence="2 3" key="1">
    <citation type="submission" date="2019-03" db="EMBL/GenBank/DDBJ databases">
        <title>First draft genome of Liparis tanakae, snailfish: a comprehensive survey of snailfish specific genes.</title>
        <authorList>
            <person name="Kim W."/>
            <person name="Song I."/>
            <person name="Jeong J.-H."/>
            <person name="Kim D."/>
            <person name="Kim S."/>
            <person name="Ryu S."/>
            <person name="Song J.Y."/>
            <person name="Lee S.K."/>
        </authorList>
    </citation>
    <scope>NUCLEOTIDE SEQUENCE [LARGE SCALE GENOMIC DNA]</scope>
    <source>
        <tissue evidence="2">Muscle</tissue>
    </source>
</reference>
<sequence length="104" mass="11152">MNLIKRRLGTHPGPNLVSDTSSVSSHAAARRSAGGEPRQHKQAAGSRRAARFPGESRATVCPLGGSGRWQRRLHSSGSDEGNWARLGNRSPDLRSALSQNRTAN</sequence>
<feature type="region of interest" description="Disordered" evidence="1">
    <location>
        <begin position="1"/>
        <end position="104"/>
    </location>
</feature>
<evidence type="ECO:0000256" key="1">
    <source>
        <dbReference type="SAM" id="MobiDB-lite"/>
    </source>
</evidence>
<protein>
    <submittedName>
        <fullName evidence="2">Uncharacterized protein</fullName>
    </submittedName>
</protein>
<evidence type="ECO:0000313" key="2">
    <source>
        <dbReference type="EMBL" id="TNN84102.1"/>
    </source>
</evidence>
<organism evidence="2 3">
    <name type="scientific">Liparis tanakae</name>
    <name type="common">Tanaka's snailfish</name>
    <dbReference type="NCBI Taxonomy" id="230148"/>
    <lineage>
        <taxon>Eukaryota</taxon>
        <taxon>Metazoa</taxon>
        <taxon>Chordata</taxon>
        <taxon>Craniata</taxon>
        <taxon>Vertebrata</taxon>
        <taxon>Euteleostomi</taxon>
        <taxon>Actinopterygii</taxon>
        <taxon>Neopterygii</taxon>
        <taxon>Teleostei</taxon>
        <taxon>Neoteleostei</taxon>
        <taxon>Acanthomorphata</taxon>
        <taxon>Eupercaria</taxon>
        <taxon>Perciformes</taxon>
        <taxon>Cottioidei</taxon>
        <taxon>Cottales</taxon>
        <taxon>Liparidae</taxon>
        <taxon>Liparis</taxon>
    </lineage>
</organism>
<dbReference type="Proteomes" id="UP000314294">
    <property type="component" value="Unassembled WGS sequence"/>
</dbReference>